<name>A0A0M3JZZ1_ANISI</name>
<reference evidence="6" key="1">
    <citation type="submission" date="2017-02" db="UniProtKB">
        <authorList>
            <consortium name="WormBaseParasite"/>
        </authorList>
    </citation>
    <scope>IDENTIFICATION</scope>
</reference>
<feature type="domain" description="CCD97-like C-terminal" evidence="3">
    <location>
        <begin position="144"/>
        <end position="387"/>
    </location>
</feature>
<dbReference type="OrthoDB" id="333176at2759"/>
<dbReference type="EMBL" id="UYRR01031421">
    <property type="protein sequence ID" value="VDK49948.1"/>
    <property type="molecule type" value="Genomic_DNA"/>
</dbReference>
<sequence>MNLSDQFTDLSIQFLSFSVSLATGADAMIERIMSNEDVFYRLQQRGAPDLTDDEKRTILSDLFKTQPCVFISRYCHYMIPSDCDCFNLNDYEIAFYSKLINDKCETEIQQSSKKVRTEFDVSYNFCVLLWITETFHCKDTVVRNRRYAEMERLKRESDYFSNAKMREREPLLFDKMVGQYLPEEEQIYLRPSVENDSLSGVFMQFEDSQIISDRRKAQLQRWNEVFEVVSILRSYEDVGEKSRRTDGACGHLAMHAAIRECNLEECSDDEKCSEHEMSDDELLEGEMHKLRVEKKQSENEIKKGETVEENQLHVEQNMEECSMSSEDENGRDVEQMRMDFVDHMEQRFLRGDDKEFFDYKLIDEEPYSKEMQKMHDRDVEDAYFDDD</sequence>
<proteinExistence type="predicted"/>
<dbReference type="AlphaFoldDB" id="A0A0M3JZZ1"/>
<evidence type="ECO:0000313" key="6">
    <source>
        <dbReference type="WBParaSite" id="ASIM_0001410801-mRNA-1"/>
    </source>
</evidence>
<dbReference type="InterPro" id="IPR018613">
    <property type="entry name" value="Ccdc97-like"/>
</dbReference>
<accession>A0A0M3JZZ1</accession>
<evidence type="ECO:0000259" key="3">
    <source>
        <dbReference type="Pfam" id="PF09747"/>
    </source>
</evidence>
<feature type="region of interest" description="Disordered" evidence="2">
    <location>
        <begin position="367"/>
        <end position="387"/>
    </location>
</feature>
<organism evidence="6">
    <name type="scientific">Anisakis simplex</name>
    <name type="common">Herring worm</name>
    <dbReference type="NCBI Taxonomy" id="6269"/>
    <lineage>
        <taxon>Eukaryota</taxon>
        <taxon>Metazoa</taxon>
        <taxon>Ecdysozoa</taxon>
        <taxon>Nematoda</taxon>
        <taxon>Chromadorea</taxon>
        <taxon>Rhabditida</taxon>
        <taxon>Spirurina</taxon>
        <taxon>Ascaridomorpha</taxon>
        <taxon>Ascaridoidea</taxon>
        <taxon>Anisakidae</taxon>
        <taxon>Anisakis</taxon>
        <taxon>Anisakis simplex complex</taxon>
    </lineage>
</organism>
<dbReference type="Proteomes" id="UP000267096">
    <property type="component" value="Unassembled WGS sequence"/>
</dbReference>
<reference evidence="4 5" key="2">
    <citation type="submission" date="2018-11" db="EMBL/GenBank/DDBJ databases">
        <authorList>
            <consortium name="Pathogen Informatics"/>
        </authorList>
    </citation>
    <scope>NUCLEOTIDE SEQUENCE [LARGE SCALE GENOMIC DNA]</scope>
</reference>
<dbReference type="Pfam" id="PF09747">
    <property type="entry name" value="CCD97-like_C"/>
    <property type="match status" value="1"/>
</dbReference>
<dbReference type="PANTHER" id="PTHR31840:SF1">
    <property type="entry name" value="COILED-COIL DOMAIN-CONTAINING PROTEIN 97"/>
    <property type="match status" value="1"/>
</dbReference>
<dbReference type="InterPro" id="IPR040233">
    <property type="entry name" value="CCD97-like_C"/>
</dbReference>
<gene>
    <name evidence="4" type="ORF">ASIM_LOCUS13536</name>
</gene>
<protein>
    <submittedName>
        <fullName evidence="6">DUF2052 domain-containing protein</fullName>
    </submittedName>
</protein>
<dbReference type="WBParaSite" id="ASIM_0001410801-mRNA-1">
    <property type="protein sequence ID" value="ASIM_0001410801-mRNA-1"/>
    <property type="gene ID" value="ASIM_0001410801"/>
</dbReference>
<evidence type="ECO:0000256" key="2">
    <source>
        <dbReference type="SAM" id="MobiDB-lite"/>
    </source>
</evidence>
<dbReference type="PANTHER" id="PTHR31840">
    <property type="entry name" value="COILED-COIL DOMAIN-CONTAINING PROTEIN 97"/>
    <property type="match status" value="1"/>
</dbReference>
<feature type="compositionally biased region" description="Basic and acidic residues" evidence="2">
    <location>
        <begin position="367"/>
        <end position="380"/>
    </location>
</feature>
<feature type="coiled-coil region" evidence="1">
    <location>
        <begin position="280"/>
        <end position="307"/>
    </location>
</feature>
<evidence type="ECO:0000313" key="4">
    <source>
        <dbReference type="EMBL" id="VDK49948.1"/>
    </source>
</evidence>
<keyword evidence="5" id="KW-1185">Reference proteome</keyword>
<evidence type="ECO:0000256" key="1">
    <source>
        <dbReference type="SAM" id="Coils"/>
    </source>
</evidence>
<keyword evidence="1" id="KW-0175">Coiled coil</keyword>
<evidence type="ECO:0000313" key="5">
    <source>
        <dbReference type="Proteomes" id="UP000267096"/>
    </source>
</evidence>